<name>A0A383A1E1_9ZZZZ</name>
<dbReference type="AlphaFoldDB" id="A0A383A1E1"/>
<gene>
    <name evidence="1" type="ORF">METZ01_LOCUS454368</name>
</gene>
<dbReference type="SUPFAM" id="SSF82171">
    <property type="entry name" value="DPP6 N-terminal domain-like"/>
    <property type="match status" value="1"/>
</dbReference>
<sequence>MPTIQDMSKDGRRVAVTVQTQGDRLNVNHGRYGDPTYVSPSKSEILIIDTESGTQYQLFEGARAPVTNLSWSPDGSQLAFFRHRDGGFHLMVHDVKAGQTEEVKLNTQLLLASNSPLEWNPDGKSIAIGLRS</sequence>
<dbReference type="Gene3D" id="2.120.10.30">
    <property type="entry name" value="TolB, C-terminal domain"/>
    <property type="match status" value="1"/>
</dbReference>
<dbReference type="InterPro" id="IPR011042">
    <property type="entry name" value="6-blade_b-propeller_TolB-like"/>
</dbReference>
<dbReference type="Pfam" id="PF07676">
    <property type="entry name" value="PD40"/>
    <property type="match status" value="1"/>
</dbReference>
<dbReference type="EMBL" id="UINC01188341">
    <property type="protein sequence ID" value="SVE01514.1"/>
    <property type="molecule type" value="Genomic_DNA"/>
</dbReference>
<protein>
    <recommendedName>
        <fullName evidence="2">Dipeptidylpeptidase IV N-terminal domain-containing protein</fullName>
    </recommendedName>
</protein>
<organism evidence="1">
    <name type="scientific">marine metagenome</name>
    <dbReference type="NCBI Taxonomy" id="408172"/>
    <lineage>
        <taxon>unclassified sequences</taxon>
        <taxon>metagenomes</taxon>
        <taxon>ecological metagenomes</taxon>
    </lineage>
</organism>
<reference evidence="1" key="1">
    <citation type="submission" date="2018-05" db="EMBL/GenBank/DDBJ databases">
        <authorList>
            <person name="Lanie J.A."/>
            <person name="Ng W.-L."/>
            <person name="Kazmierczak K.M."/>
            <person name="Andrzejewski T.M."/>
            <person name="Davidsen T.M."/>
            <person name="Wayne K.J."/>
            <person name="Tettelin H."/>
            <person name="Glass J.I."/>
            <person name="Rusch D."/>
            <person name="Podicherti R."/>
            <person name="Tsui H.-C.T."/>
            <person name="Winkler M.E."/>
        </authorList>
    </citation>
    <scope>NUCLEOTIDE SEQUENCE</scope>
</reference>
<evidence type="ECO:0008006" key="2">
    <source>
        <dbReference type="Google" id="ProtNLM"/>
    </source>
</evidence>
<feature type="non-terminal residue" evidence="1">
    <location>
        <position position="132"/>
    </location>
</feature>
<dbReference type="InterPro" id="IPR011659">
    <property type="entry name" value="WD40"/>
</dbReference>
<proteinExistence type="predicted"/>
<evidence type="ECO:0000313" key="1">
    <source>
        <dbReference type="EMBL" id="SVE01514.1"/>
    </source>
</evidence>
<accession>A0A383A1E1</accession>